<evidence type="ECO:0000256" key="1">
    <source>
        <dbReference type="ARBA" id="ARBA00022598"/>
    </source>
</evidence>
<dbReference type="PANTHER" id="PTHR43024">
    <property type="entry name" value="UDP-N-ACETYLMURAMOYL-TRIPEPTIDE--D-ALANYL-D-ALANINE LIGASE"/>
    <property type="match status" value="1"/>
</dbReference>
<dbReference type="Gene3D" id="3.90.190.20">
    <property type="entry name" value="Mur ligase, C-terminal domain"/>
    <property type="match status" value="1"/>
</dbReference>
<evidence type="ECO:0000256" key="2">
    <source>
        <dbReference type="ARBA" id="ARBA00022741"/>
    </source>
</evidence>
<sequence length="98" mass="10217">MLELGDEAVEAHRSVGRMAGELGVDMVIGVGGDMVKQLVLYAGAAGVPELAMVADNKTAAELLEKILLPGDKVLVKASRGGMLWQVAQRLTGQPVTGF</sequence>
<keyword evidence="2" id="KW-0547">Nucleotide-binding</keyword>
<dbReference type="SUPFAM" id="SSF53244">
    <property type="entry name" value="MurD-like peptide ligases, peptide-binding domain"/>
    <property type="match status" value="1"/>
</dbReference>
<dbReference type="InterPro" id="IPR036615">
    <property type="entry name" value="Mur_ligase_C_dom_sf"/>
</dbReference>
<dbReference type="InterPro" id="IPR051046">
    <property type="entry name" value="MurCDEF_CellWall_CoF430Synth"/>
</dbReference>
<dbReference type="EMBL" id="CP029193">
    <property type="protein sequence ID" value="QES31725.1"/>
    <property type="molecule type" value="Genomic_DNA"/>
</dbReference>
<proteinExistence type="predicted"/>
<name>A0A5P2BMP7_STRVZ</name>
<keyword evidence="1 4" id="KW-0436">Ligase</keyword>
<dbReference type="Proteomes" id="UP000323046">
    <property type="component" value="Chromosome"/>
</dbReference>
<accession>A0A5P2BMP7</accession>
<dbReference type="GO" id="GO:0016881">
    <property type="term" value="F:acid-amino acid ligase activity"/>
    <property type="evidence" value="ECO:0007669"/>
    <property type="project" value="InterPro"/>
</dbReference>
<dbReference type="GO" id="GO:0005524">
    <property type="term" value="F:ATP binding"/>
    <property type="evidence" value="ECO:0007669"/>
    <property type="project" value="UniProtKB-KW"/>
</dbReference>
<keyword evidence="5" id="KW-1185">Reference proteome</keyword>
<reference evidence="4 5" key="1">
    <citation type="submission" date="2018-05" db="EMBL/GenBank/DDBJ databases">
        <title>Streptomyces venezuelae.</title>
        <authorList>
            <person name="Kim W."/>
            <person name="Lee N."/>
            <person name="Cho B.-K."/>
        </authorList>
    </citation>
    <scope>NUCLEOTIDE SEQUENCE [LARGE SCALE GENOMIC DNA]</scope>
    <source>
        <strain evidence="4 5">ATCC 14583</strain>
    </source>
</reference>
<evidence type="ECO:0000313" key="5">
    <source>
        <dbReference type="Proteomes" id="UP000323046"/>
    </source>
</evidence>
<dbReference type="AlphaFoldDB" id="A0A5P2BMP7"/>
<dbReference type="OrthoDB" id="9801978at2"/>
<organism evidence="4 5">
    <name type="scientific">Streptomyces venezuelae</name>
    <dbReference type="NCBI Taxonomy" id="54571"/>
    <lineage>
        <taxon>Bacteria</taxon>
        <taxon>Bacillati</taxon>
        <taxon>Actinomycetota</taxon>
        <taxon>Actinomycetes</taxon>
        <taxon>Kitasatosporales</taxon>
        <taxon>Streptomycetaceae</taxon>
        <taxon>Streptomyces</taxon>
    </lineage>
</organism>
<gene>
    <name evidence="4" type="ORF">DEJ47_24410</name>
</gene>
<dbReference type="PANTHER" id="PTHR43024:SF1">
    <property type="entry name" value="UDP-N-ACETYLMURAMOYL-TRIPEPTIDE--D-ALANYL-D-ALANINE LIGASE"/>
    <property type="match status" value="1"/>
</dbReference>
<keyword evidence="3" id="KW-0067">ATP-binding</keyword>
<evidence type="ECO:0000256" key="3">
    <source>
        <dbReference type="ARBA" id="ARBA00022840"/>
    </source>
</evidence>
<protein>
    <submittedName>
        <fullName evidence="4">UDP-N-acetylmuramoylalanyl-D-glutamate--2, 6-diaminopimelate ligase</fullName>
    </submittedName>
</protein>
<evidence type="ECO:0000313" key="4">
    <source>
        <dbReference type="EMBL" id="QES31725.1"/>
    </source>
</evidence>